<accession>A0A450YZ33</accession>
<evidence type="ECO:0000313" key="3">
    <source>
        <dbReference type="EMBL" id="VFK46790.1"/>
    </source>
</evidence>
<evidence type="ECO:0000256" key="1">
    <source>
        <dbReference type="SAM" id="Phobius"/>
    </source>
</evidence>
<protein>
    <recommendedName>
        <fullName evidence="4">SMODS and SLOG-associating 2TM effector domain-containing protein</fullName>
    </recommendedName>
</protein>
<dbReference type="EMBL" id="CAADFS010000036">
    <property type="protein sequence ID" value="VFK46790.1"/>
    <property type="molecule type" value="Genomic_DNA"/>
</dbReference>
<feature type="transmembrane region" description="Helical" evidence="1">
    <location>
        <begin position="28"/>
        <end position="46"/>
    </location>
</feature>
<organism evidence="3">
    <name type="scientific">Candidatus Kentrum sp. TC</name>
    <dbReference type="NCBI Taxonomy" id="2126339"/>
    <lineage>
        <taxon>Bacteria</taxon>
        <taxon>Pseudomonadati</taxon>
        <taxon>Pseudomonadota</taxon>
        <taxon>Gammaproteobacteria</taxon>
        <taxon>Candidatus Kentrum</taxon>
    </lineage>
</organism>
<name>A0A450YZ33_9GAMM</name>
<keyword evidence="1" id="KW-0472">Membrane</keyword>
<keyword evidence="1" id="KW-1133">Transmembrane helix</keyword>
<sequence length="162" mass="19630">METWLRHYLKEEYFMLQNQYEDYDRRALHIKGWIGAGAIAGIAIGFDSEKPNIIWILISILSGCFWWLEAKWRVFQRSNDARIRSIEAYFRGEDEILIKDLKPLQIYHWWYKSYVDDNPIYEYEKKYRPKSITSRIIKECHTRFCHATLPVNNFDMPRTPDL</sequence>
<evidence type="ECO:0000313" key="2">
    <source>
        <dbReference type="EMBL" id="VFK41063.1"/>
    </source>
</evidence>
<keyword evidence="1" id="KW-0812">Transmembrane</keyword>
<gene>
    <name evidence="3" type="ORF">BECKTC1821D_GA0114238_10364</name>
    <name evidence="2" type="ORF">BECKTC1821E_GA0114239_100948</name>
</gene>
<dbReference type="EMBL" id="CAADFT010000009">
    <property type="protein sequence ID" value="VFK41063.1"/>
    <property type="molecule type" value="Genomic_DNA"/>
</dbReference>
<dbReference type="AlphaFoldDB" id="A0A450YZ33"/>
<evidence type="ECO:0008006" key="4">
    <source>
        <dbReference type="Google" id="ProtNLM"/>
    </source>
</evidence>
<reference evidence="3" key="1">
    <citation type="submission" date="2019-02" db="EMBL/GenBank/DDBJ databases">
        <authorList>
            <person name="Gruber-Vodicka R. H."/>
            <person name="Seah K. B. B."/>
        </authorList>
    </citation>
    <scope>NUCLEOTIDE SEQUENCE</scope>
    <source>
        <strain evidence="3">BECK_BZ123</strain>
        <strain evidence="2">BECK_BZ125</strain>
    </source>
</reference>
<proteinExistence type="predicted"/>
<feature type="transmembrane region" description="Helical" evidence="1">
    <location>
        <begin position="52"/>
        <end position="68"/>
    </location>
</feature>